<dbReference type="Gramene" id="TRITD1Bv1G150480.1">
    <property type="protein sequence ID" value="TRITD1Bv1G150480.1"/>
    <property type="gene ID" value="TRITD1Bv1G150480"/>
</dbReference>
<dbReference type="PANTHER" id="PTHR35756:SF1">
    <property type="entry name" value="OS05G0337400 PROTEIN"/>
    <property type="match status" value="1"/>
</dbReference>
<protein>
    <submittedName>
        <fullName evidence="1">Uncharacterized protein</fullName>
    </submittedName>
</protein>
<dbReference type="Proteomes" id="UP000324705">
    <property type="component" value="Chromosome 1B"/>
</dbReference>
<sequence length="127" mass="14112">MYSLLRDSPLLRNICIMCTNNSFHFSFKSLNGYGSEFYLKFYLCSNHAILFLNVMRYIITVDVCFLLEQLQLTKATTVQATGVASNLVEAIQGVGFKLQTLSLSFEDFDKEDAAAVSGEGADVQASE</sequence>
<organism evidence="1 2">
    <name type="scientific">Triticum turgidum subsp. durum</name>
    <name type="common">Durum wheat</name>
    <name type="synonym">Triticum durum</name>
    <dbReference type="NCBI Taxonomy" id="4567"/>
    <lineage>
        <taxon>Eukaryota</taxon>
        <taxon>Viridiplantae</taxon>
        <taxon>Streptophyta</taxon>
        <taxon>Embryophyta</taxon>
        <taxon>Tracheophyta</taxon>
        <taxon>Spermatophyta</taxon>
        <taxon>Magnoliopsida</taxon>
        <taxon>Liliopsida</taxon>
        <taxon>Poales</taxon>
        <taxon>Poaceae</taxon>
        <taxon>BOP clade</taxon>
        <taxon>Pooideae</taxon>
        <taxon>Triticodae</taxon>
        <taxon>Triticeae</taxon>
        <taxon>Triticinae</taxon>
        <taxon>Triticum</taxon>
    </lineage>
</organism>
<evidence type="ECO:0000313" key="2">
    <source>
        <dbReference type="Proteomes" id="UP000324705"/>
    </source>
</evidence>
<accession>A0A9R0QZ00</accession>
<evidence type="ECO:0000313" key="1">
    <source>
        <dbReference type="EMBL" id="VAH19239.1"/>
    </source>
</evidence>
<name>A0A9R0QZ00_TRITD</name>
<reference evidence="1 2" key="1">
    <citation type="submission" date="2017-09" db="EMBL/GenBank/DDBJ databases">
        <authorList>
            <consortium name="International Durum Wheat Genome Sequencing Consortium (IDWGSC)"/>
            <person name="Milanesi L."/>
        </authorList>
    </citation>
    <scope>NUCLEOTIDE SEQUENCE [LARGE SCALE GENOMIC DNA]</scope>
    <source>
        <strain evidence="2">cv. Svevo</strain>
    </source>
</reference>
<proteinExistence type="predicted"/>
<dbReference type="PANTHER" id="PTHR35756">
    <property type="entry name" value="OS05G0337400 PROTEIN"/>
    <property type="match status" value="1"/>
</dbReference>
<keyword evidence="2" id="KW-1185">Reference proteome</keyword>
<dbReference type="AlphaFoldDB" id="A0A9R0QZ00"/>
<dbReference type="GO" id="GO:0009507">
    <property type="term" value="C:chloroplast"/>
    <property type="evidence" value="ECO:0007669"/>
    <property type="project" value="TreeGrafter"/>
</dbReference>
<dbReference type="EMBL" id="LT934112">
    <property type="protein sequence ID" value="VAH19239.1"/>
    <property type="molecule type" value="Genomic_DNA"/>
</dbReference>
<gene>
    <name evidence="1" type="ORF">TRITD_1Bv1G150480</name>
</gene>